<keyword evidence="7" id="KW-1185">Reference proteome</keyword>
<dbReference type="InterPro" id="IPR018501">
    <property type="entry name" value="DDT_dom"/>
</dbReference>
<dbReference type="Pfam" id="PF02791">
    <property type="entry name" value="DDT"/>
    <property type="match status" value="1"/>
</dbReference>
<feature type="domain" description="WAC" evidence="5">
    <location>
        <begin position="40"/>
        <end position="147"/>
    </location>
</feature>
<feature type="compositionally biased region" description="Acidic residues" evidence="4">
    <location>
        <begin position="446"/>
        <end position="457"/>
    </location>
</feature>
<comment type="subcellular location">
    <subcellularLocation>
        <location evidence="1 3">Nucleus</location>
    </subcellularLocation>
</comment>
<gene>
    <name evidence="6" type="ORF">M409DRAFT_26661</name>
</gene>
<evidence type="ECO:0000259" key="5">
    <source>
        <dbReference type="PROSITE" id="PS51136"/>
    </source>
</evidence>
<feature type="region of interest" description="Disordered" evidence="4">
    <location>
        <begin position="291"/>
        <end position="337"/>
    </location>
</feature>
<feature type="compositionally biased region" description="Acidic residues" evidence="4">
    <location>
        <begin position="645"/>
        <end position="656"/>
    </location>
</feature>
<dbReference type="AlphaFoldDB" id="A0A6A6CBG2"/>
<dbReference type="OrthoDB" id="332390at2759"/>
<dbReference type="Proteomes" id="UP000799537">
    <property type="component" value="Unassembled WGS sequence"/>
</dbReference>
<dbReference type="Pfam" id="PF10537">
    <property type="entry name" value="WAC_Acf1_DNA_bd"/>
    <property type="match status" value="1"/>
</dbReference>
<dbReference type="EMBL" id="ML993611">
    <property type="protein sequence ID" value="KAF2162806.1"/>
    <property type="molecule type" value="Genomic_DNA"/>
</dbReference>
<dbReference type="RefSeq" id="XP_033663695.1">
    <property type="nucleotide sequence ID" value="XM_033808212.1"/>
</dbReference>
<dbReference type="PANTHER" id="PTHR32075">
    <property type="entry name" value="ISWI CHROMATIN-REMODELING COMPLEX SUBUNIT YPL216W-RELATED"/>
    <property type="match status" value="1"/>
</dbReference>
<dbReference type="GO" id="GO:0000781">
    <property type="term" value="C:chromosome, telomeric region"/>
    <property type="evidence" value="ECO:0007669"/>
    <property type="project" value="GOC"/>
</dbReference>
<feature type="region of interest" description="Disordered" evidence="4">
    <location>
        <begin position="897"/>
        <end position="918"/>
    </location>
</feature>
<dbReference type="GO" id="GO:0005634">
    <property type="term" value="C:nucleus"/>
    <property type="evidence" value="ECO:0007669"/>
    <property type="project" value="UniProtKB-SubCell"/>
</dbReference>
<name>A0A6A6CBG2_ZASCE</name>
<feature type="compositionally biased region" description="Basic and acidic residues" evidence="4">
    <location>
        <begin position="610"/>
        <end position="631"/>
    </location>
</feature>
<feature type="compositionally biased region" description="Basic and acidic residues" evidence="4">
    <location>
        <begin position="909"/>
        <end position="918"/>
    </location>
</feature>
<dbReference type="PANTHER" id="PTHR32075:SF6">
    <property type="entry name" value="ISWI CHROMATIN-REMODELING COMPLEX SUBUNIT YPL216W-RELATED"/>
    <property type="match status" value="1"/>
</dbReference>
<proteinExistence type="predicted"/>
<organism evidence="6 7">
    <name type="scientific">Zasmidium cellare ATCC 36951</name>
    <dbReference type="NCBI Taxonomy" id="1080233"/>
    <lineage>
        <taxon>Eukaryota</taxon>
        <taxon>Fungi</taxon>
        <taxon>Dikarya</taxon>
        <taxon>Ascomycota</taxon>
        <taxon>Pezizomycotina</taxon>
        <taxon>Dothideomycetes</taxon>
        <taxon>Dothideomycetidae</taxon>
        <taxon>Mycosphaerellales</taxon>
        <taxon>Mycosphaerellaceae</taxon>
        <taxon>Zasmidium</taxon>
    </lineage>
</organism>
<evidence type="ECO:0000256" key="2">
    <source>
        <dbReference type="ARBA" id="ARBA00023242"/>
    </source>
</evidence>
<sequence length="980" mass="113194">MVRMTLECGSGHEANNETQVLNKRKPVNLIPNPTNIPDHAEVYVMKGTDEVFTDYEKYLKRFDWLNQKKFTDAVNGKSGLTYWDALESETKSSASIENVFPEVLRDPILRKVQFATISRMDELVNVVYDEFKHDFFPGEEVLVVLDEGDQYVGSIREKAKFPMIRGADGTIQRAPFSRYFVYFGDSTDEALLDDKHIRRDRKVFTKQNLRAFLKNSLQREAWTGAPWLVKEHLAIQYRLPMEIPAHLLQEARLLHNKQQMLQVRPSKSKKPPKGMSPQEYARLQQEEMRMMPQQHPGAPPQQVQNLHHPPSSRAMDRPPPPPPIKYPIEDLDLPPKRNGVTRPELKFFTDEMAEYITKDRNLAFEDIEMGSMGLLLEVWNTLNVQCEVYKLDSFTFDDFTDAMCYQSLDTPCELFEEVHCAVLKQFVDPKGKLLVKDLPKKILEAPADESENLDESEVSTPQPEPIGVSTRSRLSHVESAADIADSPSVPPEKPNRASEMLAERDWIDRLSTRDFENGGWQVIIVGILYQLSAAPSYKGRCDRILAHLAPKDMEPTQETARVQYASMDVNMRISALQMLTILTIRTEAIKDFLEACSEDMTDVRKRKIEHQREKKTAMEELAAKDRERKILLPENMPESPKQPEVIEEPDVTEESIDLNGGGSSDADEDAPRLRRAGDRKRKREEEAAKREKEKAEKAEAAKAQNKQSREFKKILNEIDNLSMQIKDHEEKIADCDSDLREANIQRTKVLGKDRFCNRYYWFERNGQPFGGLPNSSTASYGYANGRIWVQGPDEMERDGFIERTKQEQAQYQRQFGLTVPERRKQEEGPTVLDDANEWGFYDDPDRLDNLIGWLDERGEREKKLRKELCEWREKIVEYMSKYKSFKAEEAAKKIDVEEESTTRVNTRHKAQEEQTAAKERCLKWKNTMAQEEFGHIHSQQPKPTKKEKQAAQRKEVKGVAMPLNRNGKPVTRQGDKYSFK</sequence>
<keyword evidence="2 3" id="KW-0539">Nucleus</keyword>
<feature type="region of interest" description="Disordered" evidence="4">
    <location>
        <begin position="446"/>
        <end position="471"/>
    </location>
</feature>
<evidence type="ECO:0000313" key="7">
    <source>
        <dbReference type="Proteomes" id="UP000799537"/>
    </source>
</evidence>
<feature type="region of interest" description="Disordered" evidence="4">
    <location>
        <begin position="607"/>
        <end position="708"/>
    </location>
</feature>
<feature type="compositionally biased region" description="Basic and acidic residues" evidence="4">
    <location>
        <begin position="944"/>
        <end position="957"/>
    </location>
</feature>
<evidence type="ECO:0000256" key="3">
    <source>
        <dbReference type="PROSITE-ProRule" id="PRU00475"/>
    </source>
</evidence>
<dbReference type="GO" id="GO:0000785">
    <property type="term" value="C:chromatin"/>
    <property type="evidence" value="ECO:0007669"/>
    <property type="project" value="UniProtKB-ARBA"/>
</dbReference>
<dbReference type="InterPro" id="IPR028941">
    <property type="entry name" value="WHIM2_dom"/>
</dbReference>
<dbReference type="GeneID" id="54561484"/>
<reference evidence="6" key="1">
    <citation type="journal article" date="2020" name="Stud. Mycol.">
        <title>101 Dothideomycetes genomes: a test case for predicting lifestyles and emergence of pathogens.</title>
        <authorList>
            <person name="Haridas S."/>
            <person name="Albert R."/>
            <person name="Binder M."/>
            <person name="Bloem J."/>
            <person name="Labutti K."/>
            <person name="Salamov A."/>
            <person name="Andreopoulos B."/>
            <person name="Baker S."/>
            <person name="Barry K."/>
            <person name="Bills G."/>
            <person name="Bluhm B."/>
            <person name="Cannon C."/>
            <person name="Castanera R."/>
            <person name="Culley D."/>
            <person name="Daum C."/>
            <person name="Ezra D."/>
            <person name="Gonzalez J."/>
            <person name="Henrissat B."/>
            <person name="Kuo A."/>
            <person name="Liang C."/>
            <person name="Lipzen A."/>
            <person name="Lutzoni F."/>
            <person name="Magnuson J."/>
            <person name="Mondo S."/>
            <person name="Nolan M."/>
            <person name="Ohm R."/>
            <person name="Pangilinan J."/>
            <person name="Park H.-J."/>
            <person name="Ramirez L."/>
            <person name="Alfaro M."/>
            <person name="Sun H."/>
            <person name="Tritt A."/>
            <person name="Yoshinaga Y."/>
            <person name="Zwiers L.-H."/>
            <person name="Turgeon B."/>
            <person name="Goodwin S."/>
            <person name="Spatafora J."/>
            <person name="Crous P."/>
            <person name="Grigoriev I."/>
        </authorList>
    </citation>
    <scope>NUCLEOTIDE SEQUENCE</scope>
    <source>
        <strain evidence="6">ATCC 36951</strain>
    </source>
</reference>
<evidence type="ECO:0000256" key="4">
    <source>
        <dbReference type="SAM" id="MobiDB-lite"/>
    </source>
</evidence>
<protein>
    <recommendedName>
        <fullName evidence="5">WAC domain-containing protein</fullName>
    </recommendedName>
</protein>
<dbReference type="InterPro" id="IPR013136">
    <property type="entry name" value="WSTF_Acf1_Cbp146"/>
</dbReference>
<feature type="region of interest" description="Disordered" evidence="4">
    <location>
        <begin position="930"/>
        <end position="980"/>
    </location>
</feature>
<dbReference type="Pfam" id="PF15613">
    <property type="entry name" value="WSD"/>
    <property type="match status" value="1"/>
</dbReference>
<accession>A0A6A6CBG2</accession>
<dbReference type="PROSITE" id="PS51136">
    <property type="entry name" value="WAC"/>
    <property type="match status" value="1"/>
</dbReference>
<evidence type="ECO:0000313" key="6">
    <source>
        <dbReference type="EMBL" id="KAF2162806.1"/>
    </source>
</evidence>
<dbReference type="GO" id="GO:0031509">
    <property type="term" value="P:subtelomeric heterochromatin formation"/>
    <property type="evidence" value="ECO:0007669"/>
    <property type="project" value="TreeGrafter"/>
</dbReference>
<feature type="compositionally biased region" description="Basic and acidic residues" evidence="4">
    <location>
        <begin position="683"/>
        <end position="700"/>
    </location>
</feature>
<evidence type="ECO:0000256" key="1">
    <source>
        <dbReference type="ARBA" id="ARBA00004123"/>
    </source>
</evidence>